<dbReference type="AlphaFoldDB" id="A0ABD1VNN6"/>
<dbReference type="EMBL" id="JBFOLJ010000005">
    <property type="protein sequence ID" value="KAL2537980.1"/>
    <property type="molecule type" value="Genomic_DNA"/>
</dbReference>
<name>A0ABD1VNN6_9LAMI</name>
<accession>A0ABD1VNN6</accession>
<dbReference type="Proteomes" id="UP001604277">
    <property type="component" value="Unassembled WGS sequence"/>
</dbReference>
<organism evidence="1 2">
    <name type="scientific">Forsythia ovata</name>
    <dbReference type="NCBI Taxonomy" id="205694"/>
    <lineage>
        <taxon>Eukaryota</taxon>
        <taxon>Viridiplantae</taxon>
        <taxon>Streptophyta</taxon>
        <taxon>Embryophyta</taxon>
        <taxon>Tracheophyta</taxon>
        <taxon>Spermatophyta</taxon>
        <taxon>Magnoliopsida</taxon>
        <taxon>eudicotyledons</taxon>
        <taxon>Gunneridae</taxon>
        <taxon>Pentapetalae</taxon>
        <taxon>asterids</taxon>
        <taxon>lamiids</taxon>
        <taxon>Lamiales</taxon>
        <taxon>Oleaceae</taxon>
        <taxon>Forsythieae</taxon>
        <taxon>Forsythia</taxon>
    </lineage>
</organism>
<proteinExistence type="predicted"/>
<gene>
    <name evidence="1" type="ORF">Fot_19371</name>
</gene>
<evidence type="ECO:0000313" key="2">
    <source>
        <dbReference type="Proteomes" id="UP001604277"/>
    </source>
</evidence>
<evidence type="ECO:0000313" key="1">
    <source>
        <dbReference type="EMBL" id="KAL2537980.1"/>
    </source>
</evidence>
<sequence>MASSVVDRSPHDGKDHLDQLTVNILDKIPQQLQRRTRANGSDYTICFIPIRSSSCLIIELVEISSKEVQGSHELFSVSSSSMSQSSAHSQTLLHALPMRNYVLA</sequence>
<comment type="caution">
    <text evidence="1">The sequence shown here is derived from an EMBL/GenBank/DDBJ whole genome shotgun (WGS) entry which is preliminary data.</text>
</comment>
<keyword evidence="2" id="KW-1185">Reference proteome</keyword>
<protein>
    <submittedName>
        <fullName evidence="1">Uncharacterized protein</fullName>
    </submittedName>
</protein>
<reference evidence="2" key="1">
    <citation type="submission" date="2024-07" db="EMBL/GenBank/DDBJ databases">
        <title>Two chromosome-level genome assemblies of Korean endemic species Abeliophyllum distichum and Forsythia ovata (Oleaceae).</title>
        <authorList>
            <person name="Jang H."/>
        </authorList>
    </citation>
    <scope>NUCLEOTIDE SEQUENCE [LARGE SCALE GENOMIC DNA]</scope>
</reference>